<keyword evidence="1" id="KW-0732">Signal</keyword>
<evidence type="ECO:0000259" key="2">
    <source>
        <dbReference type="PROSITE" id="PS51782"/>
    </source>
</evidence>
<reference evidence="3 4" key="1">
    <citation type="journal article" date="2006" name="J. Bacteriol.">
        <title>The genome sequence of the obligately chemolithoautotrophic, facultatively anaerobic bacterium Thiobacillus denitrificans.</title>
        <authorList>
            <person name="Beller H.R."/>
            <person name="Chain P.S."/>
            <person name="Letain T.E."/>
            <person name="Chakicherla A."/>
            <person name="Larimer F.W."/>
            <person name="Richardson P.M."/>
            <person name="Coleman M.A."/>
            <person name="Wood A.P."/>
            <person name="Kelly D.P."/>
        </authorList>
    </citation>
    <scope>NUCLEOTIDE SEQUENCE [LARGE SCALE GENOMIC DNA]</scope>
    <source>
        <strain evidence="3 4">ATCC 25259</strain>
    </source>
</reference>
<dbReference type="SUPFAM" id="SSF54106">
    <property type="entry name" value="LysM domain"/>
    <property type="match status" value="1"/>
</dbReference>
<dbReference type="PROSITE" id="PS51782">
    <property type="entry name" value="LYSM"/>
    <property type="match status" value="1"/>
</dbReference>
<sequence>MEGSPVRRLVVSLALLFAATPVLADTLKLQDNAPDRYVVVKGDTLWDISAKFLKDPWRWPQIWNMNRADIKNPHRIYPGDLIVLDRSGKSPRLALVKGGQGGMPTVKLSPVARASEIDDAAIPAIPIRVIHPFLSQPRVVPEGAFDGAPFILGSNAERVVLASGDEAFATGGKTGVTQWNVLRPGKALKDPETGEILGHEVEYLGDARTVVPGAPQKIHITRSAQEILPRDKLVEADNSTTFEYVPRAPETAISGRIISAYGGLSDSGRYQTVVINRGTRDGLEPGHVLAVYREGQAVTLTRDEKDRMTWVNEKAGGVPDGGAWLYNDVRCLKENSKVTYDQVADARNTFRSTCLGSTGDRTVKLPDARSGLLMVYRVYDRVAYALILQSEGPVYLLDTVKTP</sequence>
<dbReference type="STRING" id="292415.Tbd_0013"/>
<dbReference type="SMART" id="SM00257">
    <property type="entry name" value="LysM"/>
    <property type="match status" value="1"/>
</dbReference>
<dbReference type="InterPro" id="IPR036779">
    <property type="entry name" value="LysM_dom_sf"/>
</dbReference>
<dbReference type="Pfam" id="PF01476">
    <property type="entry name" value="LysM"/>
    <property type="match status" value="1"/>
</dbReference>
<proteinExistence type="predicted"/>
<protein>
    <submittedName>
        <fullName evidence="3">Peptidoglycan-binding LysM-like protein</fullName>
    </submittedName>
</protein>
<dbReference type="KEGG" id="tbd:Tbd_0013"/>
<feature type="signal peptide" evidence="1">
    <location>
        <begin position="1"/>
        <end position="24"/>
    </location>
</feature>
<dbReference type="HOGENOM" id="CLU_050533_0_0_4"/>
<dbReference type="CDD" id="cd00118">
    <property type="entry name" value="LysM"/>
    <property type="match status" value="1"/>
</dbReference>
<evidence type="ECO:0000256" key="1">
    <source>
        <dbReference type="SAM" id="SignalP"/>
    </source>
</evidence>
<dbReference type="Gene3D" id="3.10.350.10">
    <property type="entry name" value="LysM domain"/>
    <property type="match status" value="1"/>
</dbReference>
<organism evidence="3 4">
    <name type="scientific">Thiobacillus denitrificans (strain ATCC 25259 / T1)</name>
    <dbReference type="NCBI Taxonomy" id="292415"/>
    <lineage>
        <taxon>Bacteria</taxon>
        <taxon>Pseudomonadati</taxon>
        <taxon>Pseudomonadota</taxon>
        <taxon>Betaproteobacteria</taxon>
        <taxon>Nitrosomonadales</taxon>
        <taxon>Thiobacillaceae</taxon>
        <taxon>Thiobacillus</taxon>
    </lineage>
</organism>
<gene>
    <name evidence="3" type="ordered locus">Tbd_0013</name>
</gene>
<evidence type="ECO:0000313" key="3">
    <source>
        <dbReference type="EMBL" id="AAZ95966.1"/>
    </source>
</evidence>
<dbReference type="InterPro" id="IPR052196">
    <property type="entry name" value="Bact_Kbp"/>
</dbReference>
<dbReference type="eggNOG" id="COG1652">
    <property type="taxonomic scope" value="Bacteria"/>
</dbReference>
<feature type="chain" id="PRO_5004229159" evidence="1">
    <location>
        <begin position="25"/>
        <end position="403"/>
    </location>
</feature>
<evidence type="ECO:0000313" key="4">
    <source>
        <dbReference type="Proteomes" id="UP000008291"/>
    </source>
</evidence>
<dbReference type="InterPro" id="IPR018392">
    <property type="entry name" value="LysM"/>
</dbReference>
<keyword evidence="4" id="KW-1185">Reference proteome</keyword>
<dbReference type="PANTHER" id="PTHR34700">
    <property type="entry name" value="POTASSIUM BINDING PROTEIN KBP"/>
    <property type="match status" value="1"/>
</dbReference>
<dbReference type="EMBL" id="CP000116">
    <property type="protein sequence ID" value="AAZ95966.1"/>
    <property type="molecule type" value="Genomic_DNA"/>
</dbReference>
<name>Q3SMS5_THIDA</name>
<dbReference type="Proteomes" id="UP000008291">
    <property type="component" value="Chromosome"/>
</dbReference>
<accession>Q3SMS5</accession>
<feature type="domain" description="LysM" evidence="2">
    <location>
        <begin position="35"/>
        <end position="84"/>
    </location>
</feature>
<dbReference type="PANTHER" id="PTHR34700:SF4">
    <property type="entry name" value="PHAGE-LIKE ELEMENT PBSX PROTEIN XKDP"/>
    <property type="match status" value="1"/>
</dbReference>
<dbReference type="AlphaFoldDB" id="Q3SMS5"/>